<organism evidence="1 2">
    <name type="scientific">Candidatus Mediterraneibacter gallistercoris</name>
    <dbReference type="NCBI Taxonomy" id="2838671"/>
    <lineage>
        <taxon>Bacteria</taxon>
        <taxon>Bacillati</taxon>
        <taxon>Bacillota</taxon>
        <taxon>Clostridia</taxon>
        <taxon>Lachnospirales</taxon>
        <taxon>Lachnospiraceae</taxon>
        <taxon>Mediterraneibacter</taxon>
    </lineage>
</organism>
<name>A0A9D2P348_9FIRM</name>
<proteinExistence type="predicted"/>
<dbReference type="InterPro" id="IPR046930">
    <property type="entry name" value="HTH_60"/>
</dbReference>
<sequence>MEEKDNVTEQLKELISVYDFNKNTLSRYLDLPLDQVECIAEGNIDFLPDEPLYRFHLFNKIAFLYLCATEDKDLKSSGFLEVLISYHGLSKTTIAKMAGVKIEDVERVLINSSNEVPEDAKYRIAVTSMALRFFLKDCEQEL</sequence>
<comment type="caution">
    <text evidence="1">The sequence shown here is derived from an EMBL/GenBank/DDBJ whole genome shotgun (WGS) entry which is preliminary data.</text>
</comment>
<reference evidence="1" key="1">
    <citation type="journal article" date="2021" name="PeerJ">
        <title>Extensive microbial diversity within the chicken gut microbiome revealed by metagenomics and culture.</title>
        <authorList>
            <person name="Gilroy R."/>
            <person name="Ravi A."/>
            <person name="Getino M."/>
            <person name="Pursley I."/>
            <person name="Horton D.L."/>
            <person name="Alikhan N.F."/>
            <person name="Baker D."/>
            <person name="Gharbi K."/>
            <person name="Hall N."/>
            <person name="Watson M."/>
            <person name="Adriaenssens E.M."/>
            <person name="Foster-Nyarko E."/>
            <person name="Jarju S."/>
            <person name="Secka A."/>
            <person name="Antonio M."/>
            <person name="Oren A."/>
            <person name="Chaudhuri R.R."/>
            <person name="La Ragione R."/>
            <person name="Hildebrand F."/>
            <person name="Pallen M.J."/>
        </authorList>
    </citation>
    <scope>NUCLEOTIDE SEQUENCE</scope>
    <source>
        <strain evidence="1">CHK165-2605</strain>
    </source>
</reference>
<evidence type="ECO:0000313" key="2">
    <source>
        <dbReference type="Proteomes" id="UP000823895"/>
    </source>
</evidence>
<evidence type="ECO:0000313" key="1">
    <source>
        <dbReference type="EMBL" id="HJC42446.1"/>
    </source>
</evidence>
<dbReference type="Pfam" id="PF20317">
    <property type="entry name" value="HTH_60"/>
    <property type="match status" value="1"/>
</dbReference>
<gene>
    <name evidence="1" type="ORF">H9756_02000</name>
</gene>
<dbReference type="AlphaFoldDB" id="A0A9D2P348"/>
<dbReference type="Proteomes" id="UP000823895">
    <property type="component" value="Unassembled WGS sequence"/>
</dbReference>
<reference evidence="1" key="2">
    <citation type="submission" date="2021-04" db="EMBL/GenBank/DDBJ databases">
        <authorList>
            <person name="Gilroy R."/>
        </authorList>
    </citation>
    <scope>NUCLEOTIDE SEQUENCE</scope>
    <source>
        <strain evidence="1">CHK165-2605</strain>
    </source>
</reference>
<protein>
    <submittedName>
        <fullName evidence="1">Uncharacterized protein</fullName>
    </submittedName>
</protein>
<dbReference type="EMBL" id="DWWI01000046">
    <property type="protein sequence ID" value="HJC42446.1"/>
    <property type="molecule type" value="Genomic_DNA"/>
</dbReference>
<accession>A0A9D2P348</accession>